<dbReference type="AlphaFoldDB" id="A0A8H4PQ48"/>
<protein>
    <submittedName>
        <fullName evidence="1">Uncharacterized protein</fullName>
    </submittedName>
</protein>
<dbReference type="EMBL" id="JAAVMX010000005">
    <property type="protein sequence ID" value="KAF4508351.1"/>
    <property type="molecule type" value="Genomic_DNA"/>
</dbReference>
<sequence length="267" mass="29440">MDKLKTARNKSTVICMGGSCWMELLGTTLVYAQRDCNLSTTLPAQRMTGSCRSGRGSRHWRQSSTISSMANLTEDPVGQLEDMAPDDAAMNAPMDQAGHSFLLGNEHAKTPRGRARRRQRRETWTGANVTSVRPGDLIAPFDGFVTNEKSRLSPSSALVAPFICQSRFLEEAFVAAGRQSTLWTIEMVTSQGQQRQYTRKQHLGWSMADNVSESLCGWRVRRVFSGFANAMVTETVIGFYGSSLMLLDGGLPSVPSMPMKQTLDQCT</sequence>
<evidence type="ECO:0000313" key="1">
    <source>
        <dbReference type="EMBL" id="KAF4508351.1"/>
    </source>
</evidence>
<accession>A0A8H4PQ48</accession>
<proteinExistence type="predicted"/>
<reference evidence="1 2" key="1">
    <citation type="journal article" date="2020" name="Genome Biol. Evol.">
        <title>A new high-quality draft genome assembly of the Chinese cordyceps Ophiocordyceps sinensis.</title>
        <authorList>
            <person name="Shu R."/>
            <person name="Zhang J."/>
            <person name="Meng Q."/>
            <person name="Zhang H."/>
            <person name="Zhou G."/>
            <person name="Li M."/>
            <person name="Wu P."/>
            <person name="Zhao Y."/>
            <person name="Chen C."/>
            <person name="Qin Q."/>
        </authorList>
    </citation>
    <scope>NUCLEOTIDE SEQUENCE [LARGE SCALE GENOMIC DNA]</scope>
    <source>
        <strain evidence="1 2">IOZ07</strain>
    </source>
</reference>
<name>A0A8H4PQ48_9HYPO</name>
<evidence type="ECO:0000313" key="2">
    <source>
        <dbReference type="Proteomes" id="UP000557566"/>
    </source>
</evidence>
<organism evidence="1 2">
    <name type="scientific">Ophiocordyceps sinensis</name>
    <dbReference type="NCBI Taxonomy" id="72228"/>
    <lineage>
        <taxon>Eukaryota</taxon>
        <taxon>Fungi</taxon>
        <taxon>Dikarya</taxon>
        <taxon>Ascomycota</taxon>
        <taxon>Pezizomycotina</taxon>
        <taxon>Sordariomycetes</taxon>
        <taxon>Hypocreomycetidae</taxon>
        <taxon>Hypocreales</taxon>
        <taxon>Ophiocordycipitaceae</taxon>
        <taxon>Ophiocordyceps</taxon>
    </lineage>
</organism>
<gene>
    <name evidence="1" type="ORF">G6O67_004744</name>
</gene>
<comment type="caution">
    <text evidence="1">The sequence shown here is derived from an EMBL/GenBank/DDBJ whole genome shotgun (WGS) entry which is preliminary data.</text>
</comment>
<dbReference type="Proteomes" id="UP000557566">
    <property type="component" value="Unassembled WGS sequence"/>
</dbReference>
<keyword evidence="2" id="KW-1185">Reference proteome</keyword>